<dbReference type="OrthoDB" id="5189031at2"/>
<organism evidence="2 3">
    <name type="scientific">Hymenobacter chitinivorans DSM 11115</name>
    <dbReference type="NCBI Taxonomy" id="1121954"/>
    <lineage>
        <taxon>Bacteria</taxon>
        <taxon>Pseudomonadati</taxon>
        <taxon>Bacteroidota</taxon>
        <taxon>Cytophagia</taxon>
        <taxon>Cytophagales</taxon>
        <taxon>Hymenobacteraceae</taxon>
        <taxon>Hymenobacter</taxon>
    </lineage>
</organism>
<accession>A0A2M9ASV9</accession>
<feature type="transmembrane region" description="Helical" evidence="1">
    <location>
        <begin position="21"/>
        <end position="37"/>
    </location>
</feature>
<name>A0A2M9ASV9_9BACT</name>
<evidence type="ECO:0000256" key="1">
    <source>
        <dbReference type="SAM" id="Phobius"/>
    </source>
</evidence>
<dbReference type="EMBL" id="PGFA01000004">
    <property type="protein sequence ID" value="PJJ48790.1"/>
    <property type="molecule type" value="Genomic_DNA"/>
</dbReference>
<feature type="transmembrane region" description="Helical" evidence="1">
    <location>
        <begin position="238"/>
        <end position="257"/>
    </location>
</feature>
<dbReference type="AlphaFoldDB" id="A0A2M9ASV9"/>
<reference evidence="2 3" key="1">
    <citation type="submission" date="2017-11" db="EMBL/GenBank/DDBJ databases">
        <title>Genomic Encyclopedia of Archaeal and Bacterial Type Strains, Phase II (KMG-II): From Individual Species to Whole Genera.</title>
        <authorList>
            <person name="Goeker M."/>
        </authorList>
    </citation>
    <scope>NUCLEOTIDE SEQUENCE [LARGE SCALE GENOMIC DNA]</scope>
    <source>
        <strain evidence="2 3">DSM 11115</strain>
    </source>
</reference>
<dbReference type="Gene3D" id="1.20.1260.100">
    <property type="entry name" value="TspO/MBR protein"/>
    <property type="match status" value="1"/>
</dbReference>
<feature type="transmembrane region" description="Helical" evidence="1">
    <location>
        <begin position="92"/>
        <end position="115"/>
    </location>
</feature>
<feature type="transmembrane region" description="Helical" evidence="1">
    <location>
        <begin position="186"/>
        <end position="206"/>
    </location>
</feature>
<dbReference type="PANTHER" id="PTHR33802">
    <property type="entry name" value="SI:CH211-161H7.5-RELATED"/>
    <property type="match status" value="1"/>
</dbReference>
<keyword evidence="1" id="KW-1133">Transmembrane helix</keyword>
<proteinExistence type="predicted"/>
<feature type="transmembrane region" description="Helical" evidence="1">
    <location>
        <begin position="159"/>
        <end position="180"/>
    </location>
</feature>
<dbReference type="Proteomes" id="UP000228535">
    <property type="component" value="Unassembled WGS sequence"/>
</dbReference>
<feature type="transmembrane region" description="Helical" evidence="1">
    <location>
        <begin position="121"/>
        <end position="138"/>
    </location>
</feature>
<protein>
    <submittedName>
        <fullName evidence="2">TspO/MBR family protein</fullName>
    </submittedName>
</protein>
<feature type="transmembrane region" description="Helical" evidence="1">
    <location>
        <begin position="213"/>
        <end position="232"/>
    </location>
</feature>
<evidence type="ECO:0000313" key="3">
    <source>
        <dbReference type="Proteomes" id="UP000228535"/>
    </source>
</evidence>
<keyword evidence="1" id="KW-0472">Membrane</keyword>
<keyword evidence="1" id="KW-0812">Transmembrane</keyword>
<dbReference type="InterPro" id="IPR038330">
    <property type="entry name" value="TspO/MBR-related_sf"/>
</dbReference>
<sequence>MEITGSAVRSRSRSSVPTWRWLAALSIFGNIALNYWANTHPFNDQTMGAVSAQYPTLLTPAGYTFSIWGLIFLALAGYAVWQLLPTQRNLYLAGYVARPLTVASVATAVWVVLFAYHLIEISAVVMLVILGTLIMVYSRARRLVLERKAPRWSSIPFSLYLGWISVATVVNVTIGLQQHLWRADTAISVMLTLLLLAAIVGLAVAISYAARDLVFPLVVTWALLGIWVAQRVEYPELGWVALAGAGISAVAGVALSLRKVSRRRA</sequence>
<gene>
    <name evidence="2" type="ORF">CLV45_4500</name>
</gene>
<feature type="transmembrane region" description="Helical" evidence="1">
    <location>
        <begin position="57"/>
        <end position="80"/>
    </location>
</feature>
<comment type="caution">
    <text evidence="2">The sequence shown here is derived from an EMBL/GenBank/DDBJ whole genome shotgun (WGS) entry which is preliminary data.</text>
</comment>
<dbReference type="PANTHER" id="PTHR33802:SF1">
    <property type="entry name" value="XK-RELATED PROTEIN"/>
    <property type="match status" value="1"/>
</dbReference>
<dbReference type="RefSeq" id="WP_100338712.1">
    <property type="nucleotide sequence ID" value="NZ_PGFA01000004.1"/>
</dbReference>
<keyword evidence="3" id="KW-1185">Reference proteome</keyword>
<evidence type="ECO:0000313" key="2">
    <source>
        <dbReference type="EMBL" id="PJJ48790.1"/>
    </source>
</evidence>